<protein>
    <recommendedName>
        <fullName evidence="1">Anhydro-N-acetylmuramic acid kinase</fullName>
        <ecNumber evidence="1">2.7.1.170</ecNumber>
    </recommendedName>
    <alternativeName>
        <fullName evidence="1">AnhMurNAc kinase</fullName>
    </alternativeName>
</protein>
<evidence type="ECO:0000313" key="3">
    <source>
        <dbReference type="Proteomes" id="UP000230886"/>
    </source>
</evidence>
<dbReference type="RefSeq" id="WP_054780860.1">
    <property type="nucleotide sequence ID" value="NZ_AP023172.1"/>
</dbReference>
<dbReference type="GO" id="GO:0016301">
    <property type="term" value="F:kinase activity"/>
    <property type="evidence" value="ECO:0007669"/>
    <property type="project" value="UniProtKB-KW"/>
</dbReference>
<dbReference type="EMBL" id="NOVD01000050">
    <property type="protein sequence ID" value="PCK23492.1"/>
    <property type="molecule type" value="Genomic_DNA"/>
</dbReference>
<dbReference type="InterPro" id="IPR043129">
    <property type="entry name" value="ATPase_NBD"/>
</dbReference>
<comment type="catalytic activity">
    <reaction evidence="1">
        <text>1,6-anhydro-N-acetyl-beta-muramate + ATP + H2O = N-acetyl-D-muramate 6-phosphate + ADP + H(+)</text>
        <dbReference type="Rhea" id="RHEA:24952"/>
        <dbReference type="ChEBI" id="CHEBI:15377"/>
        <dbReference type="ChEBI" id="CHEBI:15378"/>
        <dbReference type="ChEBI" id="CHEBI:30616"/>
        <dbReference type="ChEBI" id="CHEBI:58690"/>
        <dbReference type="ChEBI" id="CHEBI:58722"/>
        <dbReference type="ChEBI" id="CHEBI:456216"/>
        <dbReference type="EC" id="2.7.1.170"/>
    </reaction>
</comment>
<dbReference type="Proteomes" id="UP000230886">
    <property type="component" value="Unassembled WGS sequence"/>
</dbReference>
<keyword evidence="1 2" id="KW-0418">Kinase</keyword>
<dbReference type="InterPro" id="IPR005338">
    <property type="entry name" value="Anhydro_N_Ac-Mur_kinase"/>
</dbReference>
<organism evidence="2 3">
    <name type="scientific">Rhodococcus qingshengii</name>
    <dbReference type="NCBI Taxonomy" id="334542"/>
    <lineage>
        <taxon>Bacteria</taxon>
        <taxon>Bacillati</taxon>
        <taxon>Actinomycetota</taxon>
        <taxon>Actinomycetes</taxon>
        <taxon>Mycobacteriales</taxon>
        <taxon>Nocardiaceae</taxon>
        <taxon>Rhodococcus</taxon>
        <taxon>Rhodococcus erythropolis group</taxon>
    </lineage>
</organism>
<dbReference type="Gene3D" id="3.30.420.40">
    <property type="match status" value="2"/>
</dbReference>
<sequence length="398" mass="40313">MRVIGLMSGTSYDAIDAAAADIRIDGDTLVLTPLGMVSEPYSGELRAAVAAAVPPASTTVGQICQLDTEIGQAFAAVAARANEELCGGSAELISSHGQTMFHWVEGAQVKGTLQLGQPAWIAEKTGCTVVSDLRSRDVATGGQGAPLVSAFDVLWLNGRTSGSVALNLGGIANVTAPGGAPTSTADGAAVPIAFDTGPANALIDAAVGEFTAGEQWFDLGGALGAAGTPNVDLLAQLLSEPYYAQPAPKSTGKELFHRDYLLAALRGYESLSLADIVATLTALTARTVADSVKALAATEVVVSGGGTKNPTLMAMLRDELGDIALVSSDELGVTSDIKEALAFAVLGYLTAHGLPGSIASCTGARHASVLGSLTPGSRGLPRITSVPSAPKTMRIEAL</sequence>
<dbReference type="AlphaFoldDB" id="A0A2A5J296"/>
<dbReference type="PANTHER" id="PTHR30605">
    <property type="entry name" value="ANHYDRO-N-ACETYLMURAMIC ACID KINASE"/>
    <property type="match status" value="1"/>
</dbReference>
<comment type="pathway">
    <text evidence="1">Amino-sugar metabolism; 1,6-anhydro-N-acetylmuramate degradation.</text>
</comment>
<dbReference type="Pfam" id="PF03702">
    <property type="entry name" value="AnmK"/>
    <property type="match status" value="1"/>
</dbReference>
<name>A0A2A5J296_RHOSG</name>
<accession>A0A2A5J296</accession>
<dbReference type="GO" id="GO:0097175">
    <property type="term" value="P:1,6-anhydro-N-acetyl-beta-muramic acid catabolic process"/>
    <property type="evidence" value="ECO:0007669"/>
    <property type="project" value="UniProtKB-UniRule"/>
</dbReference>
<dbReference type="GO" id="GO:0005524">
    <property type="term" value="F:ATP binding"/>
    <property type="evidence" value="ECO:0007669"/>
    <property type="project" value="UniProtKB-UniRule"/>
</dbReference>
<keyword evidence="1" id="KW-0067">ATP-binding</keyword>
<gene>
    <name evidence="1" type="primary">anmK</name>
    <name evidence="2" type="ORF">CHR55_29960</name>
</gene>
<comment type="similarity">
    <text evidence="1">Belongs to the anhydro-N-acetylmuramic acid kinase family.</text>
</comment>
<dbReference type="SUPFAM" id="SSF53067">
    <property type="entry name" value="Actin-like ATPase domain"/>
    <property type="match status" value="1"/>
</dbReference>
<keyword evidence="1" id="KW-0808">Transferase</keyword>
<dbReference type="GO" id="GO:0016773">
    <property type="term" value="F:phosphotransferase activity, alcohol group as acceptor"/>
    <property type="evidence" value="ECO:0007669"/>
    <property type="project" value="UniProtKB-UniRule"/>
</dbReference>
<reference evidence="2 3" key="1">
    <citation type="submission" date="2017-07" db="EMBL/GenBank/DDBJ databases">
        <title>Draft sequence of Rhodococcus enclensis 23b-28.</title>
        <authorList>
            <person name="Besaury L."/>
            <person name="Sancelme M."/>
            <person name="Amato P."/>
            <person name="Lallement A."/>
            <person name="Delort A.-M."/>
        </authorList>
    </citation>
    <scope>NUCLEOTIDE SEQUENCE [LARGE SCALE GENOMIC DNA]</scope>
    <source>
        <strain evidence="2 3">23b-28</strain>
    </source>
</reference>
<comment type="pathway">
    <text evidence="1">Cell wall biogenesis; peptidoglycan recycling.</text>
</comment>
<keyword evidence="1" id="KW-0119">Carbohydrate metabolism</keyword>
<dbReference type="PANTHER" id="PTHR30605:SF0">
    <property type="entry name" value="ANHYDRO-N-ACETYLMURAMIC ACID KINASE"/>
    <property type="match status" value="1"/>
</dbReference>
<keyword evidence="1" id="KW-0547">Nucleotide-binding</keyword>
<evidence type="ECO:0000313" key="2">
    <source>
        <dbReference type="EMBL" id="PCK23492.1"/>
    </source>
</evidence>
<dbReference type="NCBIfam" id="NF007146">
    <property type="entry name" value="PRK09585.2-6"/>
    <property type="match status" value="1"/>
</dbReference>
<dbReference type="UniPathway" id="UPA00343"/>
<dbReference type="EC" id="2.7.1.170" evidence="1"/>
<dbReference type="GO" id="GO:0006040">
    <property type="term" value="P:amino sugar metabolic process"/>
    <property type="evidence" value="ECO:0007669"/>
    <property type="project" value="InterPro"/>
</dbReference>
<comment type="function">
    <text evidence="1">Catalyzes the specific phosphorylation of 1,6-anhydro-N-acetylmuramic acid (anhMurNAc) with the simultaneous cleavage of the 1,6-anhydro ring, generating MurNAc-6-P. Is required for the utilization of anhMurNAc either imported from the medium or derived from its own cell wall murein, and thus plays a role in cell wall recycling.</text>
</comment>
<dbReference type="CDD" id="cd24050">
    <property type="entry name" value="ASKHA_NBD_ANMK"/>
    <property type="match status" value="1"/>
</dbReference>
<dbReference type="UniPathway" id="UPA00544"/>
<comment type="caution">
    <text evidence="2">The sequence shown here is derived from an EMBL/GenBank/DDBJ whole genome shotgun (WGS) entry which is preliminary data.</text>
</comment>
<accession>A0A4S5E918</accession>
<feature type="binding site" evidence="1">
    <location>
        <begin position="9"/>
        <end position="16"/>
    </location>
    <ligand>
        <name>ATP</name>
        <dbReference type="ChEBI" id="CHEBI:30616"/>
    </ligand>
</feature>
<dbReference type="GeneID" id="64139165"/>
<dbReference type="HAMAP" id="MF_01270">
    <property type="entry name" value="AnhMurNAc_kinase"/>
    <property type="match status" value="1"/>
</dbReference>
<proteinExistence type="inferred from homology"/>
<evidence type="ECO:0000256" key="1">
    <source>
        <dbReference type="HAMAP-Rule" id="MF_01270"/>
    </source>
</evidence>
<dbReference type="GO" id="GO:0009254">
    <property type="term" value="P:peptidoglycan turnover"/>
    <property type="evidence" value="ECO:0007669"/>
    <property type="project" value="UniProtKB-UniRule"/>
</dbReference>